<protein>
    <submittedName>
        <fullName evidence="1">Uncharacterized protein</fullName>
    </submittedName>
</protein>
<reference evidence="1 2" key="1">
    <citation type="journal article" date="2018" name="Genome Biol. Evol.">
        <title>Multiple Roots of Fruiting Body Formation in Amoebozoa.</title>
        <authorList>
            <person name="Hillmann F."/>
            <person name="Forbes G."/>
            <person name="Novohradska S."/>
            <person name="Ferling I."/>
            <person name="Riege K."/>
            <person name="Groth M."/>
            <person name="Westermann M."/>
            <person name="Marz M."/>
            <person name="Spaller T."/>
            <person name="Winckler T."/>
            <person name="Schaap P."/>
            <person name="Glockner G."/>
        </authorList>
    </citation>
    <scope>NUCLEOTIDE SEQUENCE [LARGE SCALE GENOMIC DNA]</scope>
    <source>
        <strain evidence="1 2">Jena</strain>
    </source>
</reference>
<keyword evidence="2" id="KW-1185">Reference proteome</keyword>
<sequence>MTCKCTRNAVLCVSGYNLPAYEREIFIEGKTATYEGRQMTMETTLSSRILYLFRNFTLYGAMLHPLYLITSGGNSDKQREEENSATKKHIQCTFIEKELLGFLWYEIILYKQRLIELFGSYVGRAVLQKFFALLNVGNIAKRCHDVTALTFQRPRPHTGSNATPTSVQIFLIPTLFQILEDLSSIPLGNNTSDPTSQPAVVTLLYHSTGSKDLIFFWLAILNGDQHSSHIELIHTTFFTTTSF</sequence>
<accession>A0A2P6N4K1</accession>
<dbReference type="Proteomes" id="UP000241769">
    <property type="component" value="Unassembled WGS sequence"/>
</dbReference>
<name>A0A2P6N4K1_9EUKA</name>
<dbReference type="EMBL" id="MDYQ01000206">
    <property type="protein sequence ID" value="PRP78889.1"/>
    <property type="molecule type" value="Genomic_DNA"/>
</dbReference>
<organism evidence="1 2">
    <name type="scientific">Planoprotostelium fungivorum</name>
    <dbReference type="NCBI Taxonomy" id="1890364"/>
    <lineage>
        <taxon>Eukaryota</taxon>
        <taxon>Amoebozoa</taxon>
        <taxon>Evosea</taxon>
        <taxon>Variosea</taxon>
        <taxon>Cavosteliida</taxon>
        <taxon>Cavosteliaceae</taxon>
        <taxon>Planoprotostelium</taxon>
    </lineage>
</organism>
<evidence type="ECO:0000313" key="1">
    <source>
        <dbReference type="EMBL" id="PRP78889.1"/>
    </source>
</evidence>
<dbReference type="InParanoid" id="A0A2P6N4K1"/>
<dbReference type="AlphaFoldDB" id="A0A2P6N4K1"/>
<feature type="non-terminal residue" evidence="1">
    <location>
        <position position="243"/>
    </location>
</feature>
<proteinExistence type="predicted"/>
<evidence type="ECO:0000313" key="2">
    <source>
        <dbReference type="Proteomes" id="UP000241769"/>
    </source>
</evidence>
<comment type="caution">
    <text evidence="1">The sequence shown here is derived from an EMBL/GenBank/DDBJ whole genome shotgun (WGS) entry which is preliminary data.</text>
</comment>
<gene>
    <name evidence="1" type="ORF">PROFUN_13328</name>
</gene>